<dbReference type="CDD" id="cd13898">
    <property type="entry name" value="CuRO_3_Abr2_like"/>
    <property type="match status" value="1"/>
</dbReference>
<dbReference type="EMBL" id="JAQJAN010000001">
    <property type="protein sequence ID" value="KAJ5740713.1"/>
    <property type="molecule type" value="Genomic_DNA"/>
</dbReference>
<dbReference type="PROSITE" id="PS00079">
    <property type="entry name" value="MULTICOPPER_OXIDASE1"/>
    <property type="match status" value="1"/>
</dbReference>
<sequence>MARTKWLALGVIDLLALAQAAHIHFAMDLTWQRGSPNGVEREMIFINDQFPGPPMIFDEGDDVTIEVTNHLPFNTSIHFHGIEQMGTPQADGVSGLSQWGILPGQKYTYNWHATQYGTYWYHSHDKSRIMDGLYGAIYIRPSADNESPFSMISDDPTEIRAMEEARRDPQIVVLSDWDHLTSDAYMQAERESGYDLFCSDSILINGQGSVYCKDPQELTDMQPAQIRAAINATLTDKGCDPLIPTLEGNWEHHPDKLPGGIISGCVPSEGPPSVFNVDSEKKWASFNFISAAGLKALAVSIDEHPMYVYEVDGRSIEPQLAHSVPIYNGERYSVMVRLDQEPANYTIRAAGNGNQIISGFATVSYKGGENSQRESTPYITYGGLNTTASVIELNTTNLPPYPQIQPATYADDFHLLSLGRINSSWEWTLDGTTFLPANLAAMEPVLYNPQAPGLDSTLKIETKNNTWVDIVFQLVIPEPTRLQPPHPIHKHSNKAFLIGAGQGQFTWGSVEDAVQDSPESFYDTPIYRDTFVTAPTGVSWIAIRYQVVNPGAFFLHCHMETHLASGMGMVLLDGVDAWPKV</sequence>
<evidence type="ECO:0000256" key="2">
    <source>
        <dbReference type="ARBA" id="ARBA00022723"/>
    </source>
</evidence>
<reference evidence="11" key="2">
    <citation type="submission" date="2023-01" db="EMBL/GenBank/DDBJ databases">
        <authorList>
            <person name="Petersen C."/>
        </authorList>
    </citation>
    <scope>NUCLEOTIDE SEQUENCE</scope>
    <source>
        <strain evidence="11">IBT 17514</strain>
    </source>
</reference>
<organism evidence="11 12">
    <name type="scientific">Penicillium malachiteum</name>
    <dbReference type="NCBI Taxonomy" id="1324776"/>
    <lineage>
        <taxon>Eukaryota</taxon>
        <taxon>Fungi</taxon>
        <taxon>Dikarya</taxon>
        <taxon>Ascomycota</taxon>
        <taxon>Pezizomycotina</taxon>
        <taxon>Eurotiomycetes</taxon>
        <taxon>Eurotiomycetidae</taxon>
        <taxon>Eurotiales</taxon>
        <taxon>Aspergillaceae</taxon>
        <taxon>Penicillium</taxon>
    </lineage>
</organism>
<dbReference type="GO" id="GO:0005507">
    <property type="term" value="F:copper ion binding"/>
    <property type="evidence" value="ECO:0007669"/>
    <property type="project" value="InterPro"/>
</dbReference>
<name>A0AAD6N0X1_9EURO</name>
<dbReference type="Pfam" id="PF07732">
    <property type="entry name" value="Cu-oxidase_3"/>
    <property type="match status" value="1"/>
</dbReference>
<evidence type="ECO:0000259" key="8">
    <source>
        <dbReference type="Pfam" id="PF00394"/>
    </source>
</evidence>
<dbReference type="Pfam" id="PF00394">
    <property type="entry name" value="Cu-oxidase"/>
    <property type="match status" value="1"/>
</dbReference>
<protein>
    <submittedName>
        <fullName evidence="11">Uncharacterized protein</fullName>
    </submittedName>
</protein>
<evidence type="ECO:0000313" key="11">
    <source>
        <dbReference type="EMBL" id="KAJ5740713.1"/>
    </source>
</evidence>
<dbReference type="GO" id="GO:0042440">
    <property type="term" value="P:pigment metabolic process"/>
    <property type="evidence" value="ECO:0007669"/>
    <property type="project" value="UniProtKB-ARBA"/>
</dbReference>
<dbReference type="PANTHER" id="PTHR11709:SF488">
    <property type="entry name" value="LACCASE-RELATED"/>
    <property type="match status" value="1"/>
</dbReference>
<dbReference type="PROSITE" id="PS00080">
    <property type="entry name" value="MULTICOPPER_OXIDASE2"/>
    <property type="match status" value="1"/>
</dbReference>
<dbReference type="GO" id="GO:0052716">
    <property type="term" value="F:hydroquinone:oxygen oxidoreductase activity"/>
    <property type="evidence" value="ECO:0007669"/>
    <property type="project" value="UniProtKB-ARBA"/>
</dbReference>
<evidence type="ECO:0000256" key="4">
    <source>
        <dbReference type="ARBA" id="ARBA00023002"/>
    </source>
</evidence>
<accession>A0AAD6N0X1</accession>
<evidence type="ECO:0000256" key="5">
    <source>
        <dbReference type="ARBA" id="ARBA00023008"/>
    </source>
</evidence>
<feature type="chain" id="PRO_5042104150" evidence="7">
    <location>
        <begin position="21"/>
        <end position="581"/>
    </location>
</feature>
<dbReference type="InterPro" id="IPR045087">
    <property type="entry name" value="Cu-oxidase_fam"/>
</dbReference>
<dbReference type="InterPro" id="IPR001117">
    <property type="entry name" value="Cu-oxidase_2nd"/>
</dbReference>
<comment type="similarity">
    <text evidence="1">Belongs to the multicopper oxidase family.</text>
</comment>
<dbReference type="SUPFAM" id="SSF49503">
    <property type="entry name" value="Cupredoxins"/>
    <property type="match status" value="3"/>
</dbReference>
<dbReference type="Pfam" id="PF07731">
    <property type="entry name" value="Cu-oxidase_2"/>
    <property type="match status" value="1"/>
</dbReference>
<evidence type="ECO:0000256" key="6">
    <source>
        <dbReference type="ARBA" id="ARBA00023180"/>
    </source>
</evidence>
<dbReference type="CDD" id="cd13876">
    <property type="entry name" value="CuRO_2_Abr2_like"/>
    <property type="match status" value="1"/>
</dbReference>
<dbReference type="Gene3D" id="2.60.40.420">
    <property type="entry name" value="Cupredoxins - blue copper proteins"/>
    <property type="match status" value="3"/>
</dbReference>
<dbReference type="InterPro" id="IPR033138">
    <property type="entry name" value="Cu_oxidase_CS"/>
</dbReference>
<feature type="domain" description="Plastocyanin-like" evidence="9">
    <location>
        <begin position="448"/>
        <end position="573"/>
    </location>
</feature>
<dbReference type="PANTHER" id="PTHR11709">
    <property type="entry name" value="MULTI-COPPER OXIDASE"/>
    <property type="match status" value="1"/>
</dbReference>
<keyword evidence="5" id="KW-0186">Copper</keyword>
<evidence type="ECO:0000256" key="7">
    <source>
        <dbReference type="SAM" id="SignalP"/>
    </source>
</evidence>
<evidence type="ECO:0000259" key="10">
    <source>
        <dbReference type="Pfam" id="PF07732"/>
    </source>
</evidence>
<keyword evidence="12" id="KW-1185">Reference proteome</keyword>
<dbReference type="InterPro" id="IPR008972">
    <property type="entry name" value="Cupredoxin"/>
</dbReference>
<evidence type="ECO:0000256" key="3">
    <source>
        <dbReference type="ARBA" id="ARBA00022729"/>
    </source>
</evidence>
<dbReference type="InterPro" id="IPR011706">
    <property type="entry name" value="Cu-oxidase_C"/>
</dbReference>
<dbReference type="CDD" id="cd13850">
    <property type="entry name" value="CuRO_1_Abr2_like"/>
    <property type="match status" value="1"/>
</dbReference>
<dbReference type="Proteomes" id="UP001215712">
    <property type="component" value="Unassembled WGS sequence"/>
</dbReference>
<evidence type="ECO:0000259" key="9">
    <source>
        <dbReference type="Pfam" id="PF07731"/>
    </source>
</evidence>
<keyword evidence="6" id="KW-0325">Glycoprotein</keyword>
<keyword evidence="3 7" id="KW-0732">Signal</keyword>
<dbReference type="InterPro" id="IPR011707">
    <property type="entry name" value="Cu-oxidase-like_N"/>
</dbReference>
<keyword evidence="2" id="KW-0479">Metal-binding</keyword>
<keyword evidence="4" id="KW-0560">Oxidoreductase</keyword>
<evidence type="ECO:0000256" key="1">
    <source>
        <dbReference type="ARBA" id="ARBA00010609"/>
    </source>
</evidence>
<feature type="signal peptide" evidence="7">
    <location>
        <begin position="1"/>
        <end position="20"/>
    </location>
</feature>
<dbReference type="InterPro" id="IPR002355">
    <property type="entry name" value="Cu_oxidase_Cu_BS"/>
</dbReference>
<dbReference type="FunFam" id="2.60.40.420:FF:000036">
    <property type="entry name" value="L-ascorbate oxidase"/>
    <property type="match status" value="1"/>
</dbReference>
<dbReference type="AlphaFoldDB" id="A0AAD6N0X1"/>
<reference evidence="11" key="1">
    <citation type="journal article" date="2023" name="IMA Fungus">
        <title>Comparative genomic study of the Penicillium genus elucidates a diverse pangenome and 15 lateral gene transfer events.</title>
        <authorList>
            <person name="Petersen C."/>
            <person name="Sorensen T."/>
            <person name="Nielsen M.R."/>
            <person name="Sondergaard T.E."/>
            <person name="Sorensen J.L."/>
            <person name="Fitzpatrick D.A."/>
            <person name="Frisvad J.C."/>
            <person name="Nielsen K.L."/>
        </authorList>
    </citation>
    <scope>NUCLEOTIDE SEQUENCE</scope>
    <source>
        <strain evidence="11">IBT 17514</strain>
    </source>
</reference>
<feature type="domain" description="Plastocyanin-like" evidence="8">
    <location>
        <begin position="171"/>
        <end position="356"/>
    </location>
</feature>
<gene>
    <name evidence="11" type="ORF">N7493_000585</name>
</gene>
<feature type="domain" description="Plastocyanin-like" evidence="10">
    <location>
        <begin position="30"/>
        <end position="143"/>
    </location>
</feature>
<evidence type="ECO:0000313" key="12">
    <source>
        <dbReference type="Proteomes" id="UP001215712"/>
    </source>
</evidence>
<proteinExistence type="inferred from homology"/>
<comment type="caution">
    <text evidence="11">The sequence shown here is derived from an EMBL/GenBank/DDBJ whole genome shotgun (WGS) entry which is preliminary data.</text>
</comment>